<accession>A0A1I3Q946</accession>
<dbReference type="EMBL" id="FORO01000021">
    <property type="protein sequence ID" value="SFJ30643.1"/>
    <property type="molecule type" value="Genomic_DNA"/>
</dbReference>
<organism evidence="1 2">
    <name type="scientific">Natronobacterium gregoryi</name>
    <dbReference type="NCBI Taxonomy" id="44930"/>
    <lineage>
        <taxon>Archaea</taxon>
        <taxon>Methanobacteriati</taxon>
        <taxon>Methanobacteriota</taxon>
        <taxon>Stenosarchaea group</taxon>
        <taxon>Halobacteria</taxon>
        <taxon>Halobacteriales</taxon>
        <taxon>Natrialbaceae</taxon>
        <taxon>Natronobacterium</taxon>
    </lineage>
</organism>
<gene>
    <name evidence="1" type="ORF">SAMN05443661_12138</name>
</gene>
<name>A0A1I3Q946_9EURY</name>
<evidence type="ECO:0000313" key="1">
    <source>
        <dbReference type="EMBL" id="SFJ30643.1"/>
    </source>
</evidence>
<dbReference type="Proteomes" id="UP000182829">
    <property type="component" value="Unassembled WGS sequence"/>
</dbReference>
<reference evidence="1 2" key="1">
    <citation type="submission" date="2016-10" db="EMBL/GenBank/DDBJ databases">
        <authorList>
            <person name="de Groot N.N."/>
        </authorList>
    </citation>
    <scope>NUCLEOTIDE SEQUENCE [LARGE SCALE GENOMIC DNA]</scope>
    <source>
        <strain evidence="1 2">SP2</strain>
    </source>
</reference>
<sequence length="62" mass="7338">MTPEVVEWEDFELNCLTRNCDGQMKPVKNERDTIGMVYCPMCEVVVRLHYEPSYPSDEHYPL</sequence>
<proteinExistence type="predicted"/>
<evidence type="ECO:0000313" key="2">
    <source>
        <dbReference type="Proteomes" id="UP000182829"/>
    </source>
</evidence>
<dbReference type="AlphaFoldDB" id="A0A1I3Q946"/>
<protein>
    <submittedName>
        <fullName evidence="1">Uncharacterized protein</fullName>
    </submittedName>
</protein>